<evidence type="ECO:0000259" key="5">
    <source>
        <dbReference type="Pfam" id="PF06441"/>
    </source>
</evidence>
<evidence type="ECO:0000313" key="7">
    <source>
        <dbReference type="Proteomes" id="UP000767238"/>
    </source>
</evidence>
<dbReference type="Proteomes" id="UP000767238">
    <property type="component" value="Unassembled WGS sequence"/>
</dbReference>
<protein>
    <submittedName>
        <fullName evidence="6">Alpha/beta-hydrolase</fullName>
    </submittedName>
</protein>
<name>A0A9P8K6X1_AURME</name>
<dbReference type="SUPFAM" id="SSF53474">
    <property type="entry name" value="alpha/beta-Hydrolases"/>
    <property type="match status" value="1"/>
</dbReference>
<gene>
    <name evidence="6" type="ORF">KCV03_g6138</name>
</gene>
<dbReference type="PIRSF" id="PIRSF001112">
    <property type="entry name" value="Epoxide_hydrolase"/>
    <property type="match status" value="1"/>
</dbReference>
<feature type="non-terminal residue" evidence="6">
    <location>
        <position position="1"/>
    </location>
</feature>
<keyword evidence="3" id="KW-0378">Hydrolase</keyword>
<comment type="similarity">
    <text evidence="1">Belongs to the peptidase S33 family.</text>
</comment>
<dbReference type="InterPro" id="IPR010497">
    <property type="entry name" value="Epoxide_hydro_N"/>
</dbReference>
<reference evidence="6" key="1">
    <citation type="journal article" date="2021" name="J Fungi (Basel)">
        <title>Virulence traits and population genomics of the black yeast Aureobasidium melanogenum.</title>
        <authorList>
            <person name="Cernosa A."/>
            <person name="Sun X."/>
            <person name="Gostincar C."/>
            <person name="Fang C."/>
            <person name="Gunde-Cimerman N."/>
            <person name="Song Z."/>
        </authorList>
    </citation>
    <scope>NUCLEOTIDE SEQUENCE</scope>
    <source>
        <strain evidence="6">EXF-8016</strain>
    </source>
</reference>
<dbReference type="InterPro" id="IPR016292">
    <property type="entry name" value="Epoxide_hydrolase"/>
</dbReference>
<evidence type="ECO:0000313" key="6">
    <source>
        <dbReference type="EMBL" id="KAH0219031.1"/>
    </source>
</evidence>
<feature type="active site" description="Proton donor" evidence="4">
    <location>
        <position position="312"/>
    </location>
</feature>
<feature type="active site" description="Proton acceptor" evidence="4">
    <location>
        <position position="369"/>
    </location>
</feature>
<accession>A0A9P8K6X1</accession>
<comment type="caution">
    <text evidence="6">The sequence shown here is derived from an EMBL/GenBank/DDBJ whole genome shotgun (WGS) entry which is preliminary data.</text>
</comment>
<organism evidence="6 7">
    <name type="scientific">Aureobasidium melanogenum</name>
    <name type="common">Aureobasidium pullulans var. melanogenum</name>
    <dbReference type="NCBI Taxonomy" id="46634"/>
    <lineage>
        <taxon>Eukaryota</taxon>
        <taxon>Fungi</taxon>
        <taxon>Dikarya</taxon>
        <taxon>Ascomycota</taxon>
        <taxon>Pezizomycotina</taxon>
        <taxon>Dothideomycetes</taxon>
        <taxon>Dothideomycetidae</taxon>
        <taxon>Dothideales</taxon>
        <taxon>Saccotheciaceae</taxon>
        <taxon>Aureobasidium</taxon>
    </lineage>
</organism>
<dbReference type="Gene3D" id="3.40.50.1820">
    <property type="entry name" value="alpha/beta hydrolase"/>
    <property type="match status" value="1"/>
</dbReference>
<dbReference type="Pfam" id="PF06441">
    <property type="entry name" value="EHN"/>
    <property type="match status" value="1"/>
</dbReference>
<dbReference type="InterPro" id="IPR000639">
    <property type="entry name" value="Epox_hydrolase-like"/>
</dbReference>
<proteinExistence type="inferred from homology"/>
<evidence type="ECO:0000256" key="4">
    <source>
        <dbReference type="PIRSR" id="PIRSR001112-1"/>
    </source>
</evidence>
<dbReference type="GO" id="GO:0004301">
    <property type="term" value="F:epoxide hydrolase activity"/>
    <property type="evidence" value="ECO:0007669"/>
    <property type="project" value="TreeGrafter"/>
</dbReference>
<evidence type="ECO:0000256" key="3">
    <source>
        <dbReference type="ARBA" id="ARBA00022801"/>
    </source>
</evidence>
<dbReference type="EMBL" id="JAHFYH010000044">
    <property type="protein sequence ID" value="KAH0219031.1"/>
    <property type="molecule type" value="Genomic_DNA"/>
</dbReference>
<keyword evidence="2" id="KW-0058">Aromatic hydrocarbons catabolism</keyword>
<dbReference type="GO" id="GO:0097176">
    <property type="term" value="P:epoxide metabolic process"/>
    <property type="evidence" value="ECO:0007669"/>
    <property type="project" value="TreeGrafter"/>
</dbReference>
<dbReference type="OrthoDB" id="7130006at2759"/>
<dbReference type="PRINTS" id="PR00412">
    <property type="entry name" value="EPOXHYDRLASE"/>
</dbReference>
<reference evidence="6" key="2">
    <citation type="submission" date="2021-08" db="EMBL/GenBank/DDBJ databases">
        <authorList>
            <person name="Gostincar C."/>
            <person name="Sun X."/>
            <person name="Song Z."/>
            <person name="Gunde-Cimerman N."/>
        </authorList>
    </citation>
    <scope>NUCLEOTIDE SEQUENCE</scope>
    <source>
        <strain evidence="6">EXF-8016</strain>
    </source>
</reference>
<dbReference type="InterPro" id="IPR029058">
    <property type="entry name" value="AB_hydrolase_fold"/>
</dbReference>
<feature type="active site" description="Nucleophile" evidence="4">
    <location>
        <position position="179"/>
    </location>
</feature>
<dbReference type="AlphaFoldDB" id="A0A9P8K6X1"/>
<evidence type="ECO:0000256" key="1">
    <source>
        <dbReference type="ARBA" id="ARBA00010088"/>
    </source>
</evidence>
<dbReference type="PANTHER" id="PTHR21661">
    <property type="entry name" value="EPOXIDE HYDROLASE 1-RELATED"/>
    <property type="match status" value="1"/>
</dbReference>
<dbReference type="PANTHER" id="PTHR21661:SF35">
    <property type="entry name" value="EPOXIDE HYDROLASE"/>
    <property type="match status" value="1"/>
</dbReference>
<feature type="domain" description="Epoxide hydrolase N-terminal" evidence="5">
    <location>
        <begin position="4"/>
        <end position="115"/>
    </location>
</feature>
<evidence type="ECO:0000256" key="2">
    <source>
        <dbReference type="ARBA" id="ARBA00022797"/>
    </source>
</evidence>
<sequence length="400" mass="45145">MSPTSYRINIDESRLEDLRKRLDLATFPDELDDLEDGWAYGSPLADIKRLTSYWRNEYDWRKVEVQLNELPNFETTVTVDGFGDIELHFLHQPNSAPDAVPLLFVHGWPGSYLEVSKMLAALSTSANSVSFHVVAPSLPNFGWSAGVKKKGFGLGQYAEACHRLMQSLGYNKYVTQGGDWGMYITRSIGLLYPDSCLASHITMVRADPPELSTNPLLAIQHALTPYTEDEQKGLARSDWFNKEGTGYRLIQSTKPQTVGYALADSPVALLAWIYEKLHDWTDSYPWTDDEILTWVSIYWFSRAGPAASIRIYYEATHTSTQVTRERIQRYIGVKLGLCYAPKELSILPRTWGRTLGPVVFESEKKQGGHFLAYEQPDEIVADLRAMFGSSGACYNILKSD</sequence>